<dbReference type="GO" id="GO:0005242">
    <property type="term" value="F:inward rectifier potassium channel activity"/>
    <property type="evidence" value="ECO:0007669"/>
    <property type="project" value="InterPro"/>
</dbReference>
<gene>
    <name evidence="15" type="ORF">GCM10008939_02530</name>
</gene>
<feature type="region of interest" description="Disordered" evidence="11">
    <location>
        <begin position="1"/>
        <end position="26"/>
    </location>
</feature>
<comment type="subcellular location">
    <subcellularLocation>
        <location evidence="1">Membrane</location>
        <topology evidence="1">Multi-pass membrane protein</topology>
    </subcellularLocation>
</comment>
<keyword evidence="8" id="KW-0406">Ion transport</keyword>
<proteinExistence type="predicted"/>
<keyword evidence="5" id="KW-0851">Voltage-gated channel</keyword>
<evidence type="ECO:0000256" key="10">
    <source>
        <dbReference type="ARBA" id="ARBA00023303"/>
    </source>
</evidence>
<evidence type="ECO:0000256" key="12">
    <source>
        <dbReference type="SAM" id="Phobius"/>
    </source>
</evidence>
<feature type="domain" description="Potassium channel" evidence="13">
    <location>
        <begin position="90"/>
        <end position="167"/>
    </location>
</feature>
<feature type="compositionally biased region" description="Polar residues" evidence="11">
    <location>
        <begin position="17"/>
        <end position="26"/>
    </location>
</feature>
<keyword evidence="16" id="KW-1185">Reference proteome</keyword>
<protein>
    <submittedName>
        <fullName evidence="15">Inward rectifier potassium channel protein</fullName>
    </submittedName>
</protein>
<evidence type="ECO:0000256" key="6">
    <source>
        <dbReference type="ARBA" id="ARBA00022958"/>
    </source>
</evidence>
<evidence type="ECO:0000313" key="15">
    <source>
        <dbReference type="EMBL" id="GGJ62188.1"/>
    </source>
</evidence>
<accession>A0A917P581</accession>
<dbReference type="SUPFAM" id="SSF81296">
    <property type="entry name" value="E set domains"/>
    <property type="match status" value="1"/>
</dbReference>
<evidence type="ECO:0000256" key="7">
    <source>
        <dbReference type="ARBA" id="ARBA00022989"/>
    </source>
</evidence>
<dbReference type="GO" id="GO:1990573">
    <property type="term" value="P:potassium ion import across plasma membrane"/>
    <property type="evidence" value="ECO:0007669"/>
    <property type="project" value="TreeGrafter"/>
</dbReference>
<keyword evidence="4 12" id="KW-0812">Transmembrane</keyword>
<evidence type="ECO:0000256" key="1">
    <source>
        <dbReference type="ARBA" id="ARBA00004141"/>
    </source>
</evidence>
<feature type="transmembrane region" description="Helical" evidence="12">
    <location>
        <begin position="143"/>
        <end position="165"/>
    </location>
</feature>
<keyword evidence="6" id="KW-0630">Potassium</keyword>
<reference evidence="15" key="2">
    <citation type="submission" date="2020-09" db="EMBL/GenBank/DDBJ databases">
        <authorList>
            <person name="Sun Q."/>
            <person name="Ohkuma M."/>
        </authorList>
    </citation>
    <scope>NUCLEOTIDE SEQUENCE</scope>
    <source>
        <strain evidence="15">JCM 14371</strain>
    </source>
</reference>
<dbReference type="InterPro" id="IPR016449">
    <property type="entry name" value="K_chnl_inward-rec_Kir"/>
</dbReference>
<feature type="transmembrane region" description="Helical" evidence="12">
    <location>
        <begin position="77"/>
        <end position="99"/>
    </location>
</feature>
<evidence type="ECO:0000259" key="14">
    <source>
        <dbReference type="Pfam" id="PF17655"/>
    </source>
</evidence>
<dbReference type="RefSeq" id="WP_229670666.1">
    <property type="nucleotide sequence ID" value="NZ_BMOE01000001.1"/>
</dbReference>
<dbReference type="GO" id="GO:0034765">
    <property type="term" value="P:regulation of monoatomic ion transmembrane transport"/>
    <property type="evidence" value="ECO:0007669"/>
    <property type="project" value="TreeGrafter"/>
</dbReference>
<dbReference type="InterPro" id="IPR013518">
    <property type="entry name" value="K_chnl_inward-rec_Kir_cyto"/>
</dbReference>
<feature type="domain" description="Inward rectifier potassium channel C-terminal" evidence="14">
    <location>
        <begin position="174"/>
        <end position="354"/>
    </location>
</feature>
<dbReference type="Gene3D" id="1.10.287.70">
    <property type="match status" value="1"/>
</dbReference>
<evidence type="ECO:0000259" key="13">
    <source>
        <dbReference type="Pfam" id="PF07885"/>
    </source>
</evidence>
<evidence type="ECO:0000256" key="3">
    <source>
        <dbReference type="ARBA" id="ARBA00022538"/>
    </source>
</evidence>
<keyword evidence="2" id="KW-0813">Transport</keyword>
<dbReference type="Pfam" id="PF07885">
    <property type="entry name" value="Ion_trans_2"/>
    <property type="match status" value="1"/>
</dbReference>
<organism evidence="15 16">
    <name type="scientific">Deinococcus aquiradiocola</name>
    <dbReference type="NCBI Taxonomy" id="393059"/>
    <lineage>
        <taxon>Bacteria</taxon>
        <taxon>Thermotogati</taxon>
        <taxon>Deinococcota</taxon>
        <taxon>Deinococci</taxon>
        <taxon>Deinococcales</taxon>
        <taxon>Deinococcaceae</taxon>
        <taxon>Deinococcus</taxon>
    </lineage>
</organism>
<dbReference type="PRINTS" id="PR01320">
    <property type="entry name" value="KIRCHANNEL"/>
</dbReference>
<dbReference type="GO" id="GO:0005886">
    <property type="term" value="C:plasma membrane"/>
    <property type="evidence" value="ECO:0007669"/>
    <property type="project" value="TreeGrafter"/>
</dbReference>
<dbReference type="GO" id="GO:0034702">
    <property type="term" value="C:monoatomic ion channel complex"/>
    <property type="evidence" value="ECO:0007669"/>
    <property type="project" value="UniProtKB-KW"/>
</dbReference>
<comment type="caution">
    <text evidence="15">The sequence shown here is derived from an EMBL/GenBank/DDBJ whole genome shotgun (WGS) entry which is preliminary data.</text>
</comment>
<evidence type="ECO:0000256" key="4">
    <source>
        <dbReference type="ARBA" id="ARBA00022692"/>
    </source>
</evidence>
<name>A0A917P581_9DEIO</name>
<evidence type="ECO:0000256" key="11">
    <source>
        <dbReference type="SAM" id="MobiDB-lite"/>
    </source>
</evidence>
<keyword evidence="9 12" id="KW-0472">Membrane</keyword>
<dbReference type="EMBL" id="BMOE01000001">
    <property type="protein sequence ID" value="GGJ62188.1"/>
    <property type="molecule type" value="Genomic_DNA"/>
</dbReference>
<dbReference type="InterPro" id="IPR014756">
    <property type="entry name" value="Ig_E-set"/>
</dbReference>
<dbReference type="SUPFAM" id="SSF81324">
    <property type="entry name" value="Voltage-gated potassium channels"/>
    <property type="match status" value="1"/>
</dbReference>
<evidence type="ECO:0000256" key="8">
    <source>
        <dbReference type="ARBA" id="ARBA00023065"/>
    </source>
</evidence>
<feature type="region of interest" description="Disordered" evidence="11">
    <location>
        <begin position="344"/>
        <end position="363"/>
    </location>
</feature>
<keyword evidence="3" id="KW-0633">Potassium transport</keyword>
<dbReference type="AlphaFoldDB" id="A0A917P581"/>
<sequence>MTRPAPDSVARQPLGTPPTSATSNDLNADLGLGGAVADDSGERFLNRDGSFNVRRQNIGLQGINLYGELLTISWNRFFLMMALAYLLLNGLFGAVYAMLGPSALSEMPARGLDRYLACFFFSVQTFGTIGFGHVYPKSIAADFVVTAEAFVGLLGVALATGILFARFSRPNHRVLFSETAVIAPYQGGQALMFRVMNGHRTQLIDLNAEVTFSHFEDREPGSEVALHPATGPTEPGRVRRFYPLPLERSRVTFFPTTWTVVHPIVQGSPLWNQTLEALDRDDAEILVVLRATDDASQSSIHARSSYKVNELVWNARFRPIHSKDAAGHLRVDVARLSHVERLAVPDAPTHAEQQETPLPDEPV</sequence>
<dbReference type="InterPro" id="IPR041647">
    <property type="entry name" value="IRK_C"/>
</dbReference>
<keyword evidence="10 15" id="KW-0407">Ion channel</keyword>
<dbReference type="PANTHER" id="PTHR11767">
    <property type="entry name" value="INWARD RECTIFIER POTASSIUM CHANNEL"/>
    <property type="match status" value="1"/>
</dbReference>
<evidence type="ECO:0000313" key="16">
    <source>
        <dbReference type="Proteomes" id="UP000635726"/>
    </source>
</evidence>
<dbReference type="Proteomes" id="UP000635726">
    <property type="component" value="Unassembled WGS sequence"/>
</dbReference>
<keyword evidence="7 12" id="KW-1133">Transmembrane helix</keyword>
<dbReference type="Gene3D" id="2.60.40.1400">
    <property type="entry name" value="G protein-activated inward rectifier potassium channel 1"/>
    <property type="match status" value="1"/>
</dbReference>
<feature type="transmembrane region" description="Helical" evidence="12">
    <location>
        <begin position="111"/>
        <end position="131"/>
    </location>
</feature>
<reference evidence="15" key="1">
    <citation type="journal article" date="2014" name="Int. J. Syst. Evol. Microbiol.">
        <title>Complete genome sequence of Corynebacterium casei LMG S-19264T (=DSM 44701T), isolated from a smear-ripened cheese.</title>
        <authorList>
            <consortium name="US DOE Joint Genome Institute (JGI-PGF)"/>
            <person name="Walter F."/>
            <person name="Albersmeier A."/>
            <person name="Kalinowski J."/>
            <person name="Ruckert C."/>
        </authorList>
    </citation>
    <scope>NUCLEOTIDE SEQUENCE</scope>
    <source>
        <strain evidence="15">JCM 14371</strain>
    </source>
</reference>
<dbReference type="InterPro" id="IPR013099">
    <property type="entry name" value="K_chnl_dom"/>
</dbReference>
<dbReference type="Pfam" id="PF17655">
    <property type="entry name" value="IRK_C"/>
    <property type="match status" value="1"/>
</dbReference>
<evidence type="ECO:0000256" key="2">
    <source>
        <dbReference type="ARBA" id="ARBA00022448"/>
    </source>
</evidence>
<evidence type="ECO:0000256" key="5">
    <source>
        <dbReference type="ARBA" id="ARBA00022882"/>
    </source>
</evidence>
<evidence type="ECO:0000256" key="9">
    <source>
        <dbReference type="ARBA" id="ARBA00023136"/>
    </source>
</evidence>